<organism evidence="2 3">
    <name type="scientific">Trichinella papuae</name>
    <dbReference type="NCBI Taxonomy" id="268474"/>
    <lineage>
        <taxon>Eukaryota</taxon>
        <taxon>Metazoa</taxon>
        <taxon>Ecdysozoa</taxon>
        <taxon>Nematoda</taxon>
        <taxon>Enoplea</taxon>
        <taxon>Dorylaimia</taxon>
        <taxon>Trichinellida</taxon>
        <taxon>Trichinellidae</taxon>
        <taxon>Trichinella</taxon>
    </lineage>
</organism>
<comment type="caution">
    <text evidence="2">The sequence shown here is derived from an EMBL/GenBank/DDBJ whole genome shotgun (WGS) entry which is preliminary data.</text>
</comment>
<proteinExistence type="predicted"/>
<protein>
    <submittedName>
        <fullName evidence="2">Uncharacterized protein</fullName>
    </submittedName>
</protein>
<feature type="compositionally biased region" description="Basic and acidic residues" evidence="1">
    <location>
        <begin position="42"/>
        <end position="65"/>
    </location>
</feature>
<gene>
    <name evidence="2" type="ORF">T10_3204</name>
</gene>
<evidence type="ECO:0000313" key="2">
    <source>
        <dbReference type="EMBL" id="KRZ67318.1"/>
    </source>
</evidence>
<dbReference type="EMBL" id="JYDO01000201">
    <property type="protein sequence ID" value="KRZ67318.1"/>
    <property type="molecule type" value="Genomic_DNA"/>
</dbReference>
<accession>A0A0V1M695</accession>
<evidence type="ECO:0000313" key="3">
    <source>
        <dbReference type="Proteomes" id="UP000054843"/>
    </source>
</evidence>
<feature type="region of interest" description="Disordered" evidence="1">
    <location>
        <begin position="42"/>
        <end position="72"/>
    </location>
</feature>
<name>A0A0V1M695_9BILA</name>
<dbReference type="AlphaFoldDB" id="A0A0V1M695"/>
<reference evidence="2 3" key="1">
    <citation type="submission" date="2015-01" db="EMBL/GenBank/DDBJ databases">
        <title>Evolution of Trichinella species and genotypes.</title>
        <authorList>
            <person name="Korhonen P.K."/>
            <person name="Edoardo P."/>
            <person name="Giuseppe L.R."/>
            <person name="Gasser R.B."/>
        </authorList>
    </citation>
    <scope>NUCLEOTIDE SEQUENCE [LARGE SCALE GENOMIC DNA]</scope>
    <source>
        <strain evidence="2">ISS1980</strain>
    </source>
</reference>
<dbReference type="Proteomes" id="UP000054843">
    <property type="component" value="Unassembled WGS sequence"/>
</dbReference>
<keyword evidence="3" id="KW-1185">Reference proteome</keyword>
<evidence type="ECO:0000256" key="1">
    <source>
        <dbReference type="SAM" id="MobiDB-lite"/>
    </source>
</evidence>
<feature type="region of interest" description="Disordered" evidence="1">
    <location>
        <begin position="1"/>
        <end position="23"/>
    </location>
</feature>
<sequence>MNRLKKMKSVLKNDDGQGSCRGLSSGKYVEMAEKALKVDQWKKDRKEIAQHSTTEQHDDGNRGRENNTTPEQYGHAIVNHETLYTISL</sequence>